<evidence type="ECO:0000313" key="1">
    <source>
        <dbReference type="EMBL" id="GAA2411529.1"/>
    </source>
</evidence>
<dbReference type="SUPFAM" id="SSF160631">
    <property type="entry name" value="SMI1/KNR4-like"/>
    <property type="match status" value="1"/>
</dbReference>
<evidence type="ECO:0008006" key="3">
    <source>
        <dbReference type="Google" id="ProtNLM"/>
    </source>
</evidence>
<name>A0ABN3IST3_9ACTN</name>
<protein>
    <recommendedName>
        <fullName evidence="3">Knr4/Smi1-like domain-containing protein</fullName>
    </recommendedName>
</protein>
<dbReference type="InterPro" id="IPR037883">
    <property type="entry name" value="Knr4/Smi1-like_sf"/>
</dbReference>
<sequence>MNRCLSSLVRLLPRPEDPPPAVDWATAEDTLGTPLPSDYKELIDVYGGGHVDDYLLLLEPGCTNVNYDLLAKDSQRREAYEELWKYEEKPREMEEEGNRLIPWATTDNGEYLFWLVRPGQSPDAWITLINGEGGPDWERYDMTCTRFLASVLSGEIRSEVLWDLFPLAVHRFRPARSFLCPSPHGRFGDQ</sequence>
<gene>
    <name evidence="1" type="ORF">GCM10010420_45580</name>
</gene>
<organism evidence="1 2">
    <name type="scientific">Streptomyces glaucosporus</name>
    <dbReference type="NCBI Taxonomy" id="284044"/>
    <lineage>
        <taxon>Bacteria</taxon>
        <taxon>Bacillati</taxon>
        <taxon>Actinomycetota</taxon>
        <taxon>Actinomycetes</taxon>
        <taxon>Kitasatosporales</taxon>
        <taxon>Streptomycetaceae</taxon>
        <taxon>Streptomyces</taxon>
    </lineage>
</organism>
<proteinExistence type="predicted"/>
<dbReference type="EMBL" id="BAAATJ010000026">
    <property type="protein sequence ID" value="GAA2411529.1"/>
    <property type="molecule type" value="Genomic_DNA"/>
</dbReference>
<dbReference type="RefSeq" id="WP_344632980.1">
    <property type="nucleotide sequence ID" value="NZ_BAAATJ010000026.1"/>
</dbReference>
<dbReference type="Pfam" id="PF14568">
    <property type="entry name" value="SUKH_6"/>
    <property type="match status" value="1"/>
</dbReference>
<reference evidence="1 2" key="1">
    <citation type="journal article" date="2019" name="Int. J. Syst. Evol. Microbiol.">
        <title>The Global Catalogue of Microorganisms (GCM) 10K type strain sequencing project: providing services to taxonomists for standard genome sequencing and annotation.</title>
        <authorList>
            <consortium name="The Broad Institute Genomics Platform"/>
            <consortium name="The Broad Institute Genome Sequencing Center for Infectious Disease"/>
            <person name="Wu L."/>
            <person name="Ma J."/>
        </authorList>
    </citation>
    <scope>NUCLEOTIDE SEQUENCE [LARGE SCALE GENOMIC DNA]</scope>
    <source>
        <strain evidence="1 2">JCM 6921</strain>
    </source>
</reference>
<evidence type="ECO:0000313" key="2">
    <source>
        <dbReference type="Proteomes" id="UP001500058"/>
    </source>
</evidence>
<dbReference type="Gene3D" id="3.40.1580.10">
    <property type="entry name" value="SMI1/KNR4-like"/>
    <property type="match status" value="1"/>
</dbReference>
<accession>A0ABN3IST3</accession>
<keyword evidence="2" id="KW-1185">Reference proteome</keyword>
<comment type="caution">
    <text evidence="1">The sequence shown here is derived from an EMBL/GenBank/DDBJ whole genome shotgun (WGS) entry which is preliminary data.</text>
</comment>
<dbReference type="Proteomes" id="UP001500058">
    <property type="component" value="Unassembled WGS sequence"/>
</dbReference>